<protein>
    <recommendedName>
        <fullName evidence="3">NADH:ubiquinone reductase (H(+)-translocating)</fullName>
        <ecNumber evidence="3">7.1.1.2</ecNumber>
    </recommendedName>
    <alternativeName>
        <fullName evidence="7">NADH dehydrogenase subunit 5</fullName>
    </alternativeName>
</protein>
<feature type="transmembrane region" description="Helical" evidence="9">
    <location>
        <begin position="318"/>
        <end position="340"/>
    </location>
</feature>
<dbReference type="CTD" id="4540"/>
<dbReference type="PANTHER" id="PTHR42829:SF2">
    <property type="entry name" value="NADH-UBIQUINONE OXIDOREDUCTASE CHAIN 5"/>
    <property type="match status" value="1"/>
</dbReference>
<keyword evidence="6 9" id="KW-0472">Membrane</keyword>
<dbReference type="Pfam" id="PF00361">
    <property type="entry name" value="Proton_antipo_M"/>
    <property type="match status" value="1"/>
</dbReference>
<keyword evidence="11" id="KW-0496">Mitochondrion</keyword>
<accession>K7QLY2</accession>
<dbReference type="PANTHER" id="PTHR42829">
    <property type="entry name" value="NADH-UBIQUINONE OXIDOREDUCTASE CHAIN 5"/>
    <property type="match status" value="1"/>
</dbReference>
<feature type="transmembrane region" description="Helical" evidence="9">
    <location>
        <begin position="503"/>
        <end position="522"/>
    </location>
</feature>
<geneLocation type="mitochondrion" evidence="11"/>
<dbReference type="AlphaFoldDB" id="K7QLY2"/>
<evidence type="ECO:0000256" key="4">
    <source>
        <dbReference type="ARBA" id="ARBA00022692"/>
    </source>
</evidence>
<feature type="transmembrane region" description="Helical" evidence="9">
    <location>
        <begin position="223"/>
        <end position="244"/>
    </location>
</feature>
<comment type="subcellular location">
    <subcellularLocation>
        <location evidence="2">Membrane</location>
        <topology evidence="2">Multi-pass membrane protein</topology>
    </subcellularLocation>
</comment>
<evidence type="ECO:0000256" key="8">
    <source>
        <dbReference type="ARBA" id="ARBA00049551"/>
    </source>
</evidence>
<feature type="transmembrane region" description="Helical" evidence="9">
    <location>
        <begin position="137"/>
        <end position="153"/>
    </location>
</feature>
<dbReference type="EC" id="7.1.1.2" evidence="3"/>
<feature type="transmembrane region" description="Helical" evidence="9">
    <location>
        <begin position="467"/>
        <end position="491"/>
    </location>
</feature>
<name>K7QLY2_DICVI</name>
<dbReference type="InterPro" id="IPR001750">
    <property type="entry name" value="ND/Mrp_TM"/>
</dbReference>
<evidence type="ECO:0000256" key="7">
    <source>
        <dbReference type="ARBA" id="ARBA00031027"/>
    </source>
</evidence>
<evidence type="ECO:0000256" key="1">
    <source>
        <dbReference type="ARBA" id="ARBA00003257"/>
    </source>
</evidence>
<comment type="catalytic activity">
    <reaction evidence="8">
        <text>a ubiquinone + NADH + 5 H(+)(in) = a ubiquinol + NAD(+) + 4 H(+)(out)</text>
        <dbReference type="Rhea" id="RHEA:29091"/>
        <dbReference type="Rhea" id="RHEA-COMP:9565"/>
        <dbReference type="Rhea" id="RHEA-COMP:9566"/>
        <dbReference type="ChEBI" id="CHEBI:15378"/>
        <dbReference type="ChEBI" id="CHEBI:16389"/>
        <dbReference type="ChEBI" id="CHEBI:17976"/>
        <dbReference type="ChEBI" id="CHEBI:57540"/>
        <dbReference type="ChEBI" id="CHEBI:57945"/>
        <dbReference type="EC" id="7.1.1.2"/>
    </reaction>
</comment>
<feature type="transmembrane region" description="Helical" evidence="9">
    <location>
        <begin position="197"/>
        <end position="217"/>
    </location>
</feature>
<feature type="transmembrane region" description="Helical" evidence="9">
    <location>
        <begin position="41"/>
        <end position="60"/>
    </location>
</feature>
<dbReference type="GO" id="GO:0042773">
    <property type="term" value="P:ATP synthesis coupled electron transport"/>
    <property type="evidence" value="ECO:0007669"/>
    <property type="project" value="InterPro"/>
</dbReference>
<evidence type="ECO:0000313" key="11">
    <source>
        <dbReference type="EMBL" id="AFV32106.1"/>
    </source>
</evidence>
<dbReference type="InterPro" id="IPR003945">
    <property type="entry name" value="NU5C-like"/>
</dbReference>
<dbReference type="GO" id="GO:0016020">
    <property type="term" value="C:membrane"/>
    <property type="evidence" value="ECO:0007669"/>
    <property type="project" value="UniProtKB-SubCell"/>
</dbReference>
<feature type="transmembrane region" description="Helical" evidence="9">
    <location>
        <begin position="394"/>
        <end position="414"/>
    </location>
</feature>
<feature type="transmembrane region" description="Helical" evidence="9">
    <location>
        <begin position="72"/>
        <end position="89"/>
    </location>
</feature>
<dbReference type="PRINTS" id="PR01434">
    <property type="entry name" value="NADHDHGNASE5"/>
</dbReference>
<feature type="transmembrane region" description="Helical" evidence="9">
    <location>
        <begin position="352"/>
        <end position="373"/>
    </location>
</feature>
<dbReference type="GO" id="GO:0015990">
    <property type="term" value="P:electron transport coupled proton transport"/>
    <property type="evidence" value="ECO:0007669"/>
    <property type="project" value="TreeGrafter"/>
</dbReference>
<keyword evidence="4 9" id="KW-0812">Transmembrane</keyword>
<keyword evidence="5 9" id="KW-1133">Transmembrane helix</keyword>
<dbReference type="RefSeq" id="YP_007183187.1">
    <property type="nucleotide sequence ID" value="NC_019810.1"/>
</dbReference>
<evidence type="ECO:0000256" key="6">
    <source>
        <dbReference type="ARBA" id="ARBA00023136"/>
    </source>
</evidence>
<evidence type="ECO:0000256" key="2">
    <source>
        <dbReference type="ARBA" id="ARBA00004141"/>
    </source>
</evidence>
<sequence length="523" mass="61694">MYIFKIFFFLIFLLMFIFFTFFYLSFSFLEWVFFSLKFKSYLNFLLFSLVLFFIVVMVIVYSSYYMNGNLSYSYYCSMLLCFVFSMFMLNFSNSVFSLMISWDLLGISSFFLVLFYNNWDSNSGAMSTVMTNRIGDFFLFVFLGGSFFVNLFMDVEIYFYFFMCYFLLFGSFTKSAQFPFSGWLPKAMSAPTPVSSLVHSSTLVTAGLILLMGYGVLLFNVVLLRLMFFFGLLTMFFSSILALLEEDMKKVVALSTLSQLGFMMLSLGLGLFFLSFVHLLSHALFKSCLFMQMGYIMHKNMGEQDNRNWMNSSVSEVVKLQIMVTLFCLCGLFFLSGMISKDLLLEFFFCSTVGWFIFFLFFVSVMLTFFYSYRLFKSLLLSSFKVVLVVTESFLMSFLSLLLVIFSIFFIYWLNVNLFFLPSVFIYVDFYLPLFFLLFFCIFFFIMVKFVSNLIKWKFLSEYFNVYVMRLLSNFLFLSNFVDSVGSLMFMNLKYVSYFSLKSFLSIWLNSIMIMIFLLMIFF</sequence>
<reference evidence="11" key="1">
    <citation type="journal article" date="2012" name="Parasit. Vectors">
        <title>Assessment of the genetic relationship between Dictyocaulus species from Bos taurus and Cervus elaphus using complete mitochondrial genomic datasets.</title>
        <authorList>
            <person name="Gasser R.B."/>
            <person name="Jabbar A."/>
            <person name="Mohandas N."/>
            <person name="Hoglund J."/>
            <person name="Hall R.S."/>
            <person name="Littlewood D.T."/>
            <person name="Jex A.R."/>
        </authorList>
    </citation>
    <scope>NUCLEOTIDE SEQUENCE</scope>
</reference>
<feature type="transmembrane region" description="Helical" evidence="9">
    <location>
        <begin position="7"/>
        <end position="29"/>
    </location>
</feature>
<gene>
    <name evidence="11" type="primary">ND5</name>
</gene>
<feature type="transmembrane region" description="Helical" evidence="9">
    <location>
        <begin position="434"/>
        <end position="455"/>
    </location>
</feature>
<evidence type="ECO:0000256" key="3">
    <source>
        <dbReference type="ARBA" id="ARBA00012944"/>
    </source>
</evidence>
<feature type="transmembrane region" description="Helical" evidence="9">
    <location>
        <begin position="95"/>
        <end position="116"/>
    </location>
</feature>
<dbReference type="GO" id="GO:0003954">
    <property type="term" value="F:NADH dehydrogenase activity"/>
    <property type="evidence" value="ECO:0007669"/>
    <property type="project" value="TreeGrafter"/>
</dbReference>
<organism evidence="11">
    <name type="scientific">Dictyocaulus viviparus</name>
    <name type="common">Bovine lungworm</name>
    <dbReference type="NCBI Taxonomy" id="29172"/>
    <lineage>
        <taxon>Eukaryota</taxon>
        <taxon>Metazoa</taxon>
        <taxon>Ecdysozoa</taxon>
        <taxon>Nematoda</taxon>
        <taxon>Chromadorea</taxon>
        <taxon>Rhabditida</taxon>
        <taxon>Rhabditina</taxon>
        <taxon>Rhabditomorpha</taxon>
        <taxon>Strongyloidea</taxon>
        <taxon>Metastrongylidae</taxon>
        <taxon>Dictyocaulus</taxon>
    </lineage>
</organism>
<dbReference type="GeneID" id="14217016"/>
<dbReference type="EMBL" id="JX519460">
    <property type="protein sequence ID" value="AFV32106.1"/>
    <property type="molecule type" value="Genomic_DNA"/>
</dbReference>
<proteinExistence type="predicted"/>
<feature type="domain" description="NADH:quinone oxidoreductase/Mrp antiporter transmembrane" evidence="10">
    <location>
        <begin position="92"/>
        <end position="366"/>
    </location>
</feature>
<dbReference type="GO" id="GO:0008137">
    <property type="term" value="F:NADH dehydrogenase (ubiquinone) activity"/>
    <property type="evidence" value="ECO:0007669"/>
    <property type="project" value="UniProtKB-EC"/>
</dbReference>
<evidence type="ECO:0000259" key="10">
    <source>
        <dbReference type="Pfam" id="PF00361"/>
    </source>
</evidence>
<comment type="function">
    <text evidence="1">Core subunit of the mitochondrial membrane respiratory chain NADH dehydrogenase (Complex I) that is believed to belong to the minimal assembly required for catalysis. Complex I functions in the transfer of electrons from NADH to the respiratory chain. The immediate electron acceptor for the enzyme is believed to be ubiquinone.</text>
</comment>
<evidence type="ECO:0000256" key="9">
    <source>
        <dbReference type="SAM" id="Phobius"/>
    </source>
</evidence>
<evidence type="ECO:0000256" key="5">
    <source>
        <dbReference type="ARBA" id="ARBA00022989"/>
    </source>
</evidence>